<evidence type="ECO:0000256" key="1">
    <source>
        <dbReference type="SAM" id="Phobius"/>
    </source>
</evidence>
<dbReference type="EMBL" id="CP022163">
    <property type="protein sequence ID" value="ATB32024.1"/>
    <property type="molecule type" value="Genomic_DNA"/>
</dbReference>
<keyword evidence="3" id="KW-1185">Reference proteome</keyword>
<keyword evidence="1" id="KW-1133">Transmembrane helix</keyword>
<organism evidence="2 3">
    <name type="scientific">Melittangium boletus DSM 14713</name>
    <dbReference type="NCBI Taxonomy" id="1294270"/>
    <lineage>
        <taxon>Bacteria</taxon>
        <taxon>Pseudomonadati</taxon>
        <taxon>Myxococcota</taxon>
        <taxon>Myxococcia</taxon>
        <taxon>Myxococcales</taxon>
        <taxon>Cystobacterineae</taxon>
        <taxon>Archangiaceae</taxon>
        <taxon>Melittangium</taxon>
    </lineage>
</organism>
<feature type="transmembrane region" description="Helical" evidence="1">
    <location>
        <begin position="252"/>
        <end position="270"/>
    </location>
</feature>
<feature type="transmembrane region" description="Helical" evidence="1">
    <location>
        <begin position="136"/>
        <end position="153"/>
    </location>
</feature>
<dbReference type="Proteomes" id="UP000217289">
    <property type="component" value="Chromosome"/>
</dbReference>
<name>A0A250IJQ0_9BACT</name>
<evidence type="ECO:0000313" key="2">
    <source>
        <dbReference type="EMBL" id="ATB32024.1"/>
    </source>
</evidence>
<evidence type="ECO:0008006" key="4">
    <source>
        <dbReference type="Google" id="ProtNLM"/>
    </source>
</evidence>
<reference evidence="2 3" key="1">
    <citation type="submission" date="2017-06" db="EMBL/GenBank/DDBJ databases">
        <authorList>
            <person name="Kim H.J."/>
            <person name="Triplett B.A."/>
        </authorList>
    </citation>
    <scope>NUCLEOTIDE SEQUENCE [LARGE SCALE GENOMIC DNA]</scope>
    <source>
        <strain evidence="2 3">DSM 14713</strain>
    </source>
</reference>
<feature type="transmembrane region" description="Helical" evidence="1">
    <location>
        <begin position="329"/>
        <end position="350"/>
    </location>
</feature>
<accession>A0A250IJQ0</accession>
<protein>
    <recommendedName>
        <fullName evidence="4">DUF2029 domain-containing protein</fullName>
    </recommendedName>
</protein>
<evidence type="ECO:0000313" key="3">
    <source>
        <dbReference type="Proteomes" id="UP000217289"/>
    </source>
</evidence>
<feature type="transmembrane region" description="Helical" evidence="1">
    <location>
        <begin position="49"/>
        <end position="67"/>
    </location>
</feature>
<feature type="transmembrane region" description="Helical" evidence="1">
    <location>
        <begin position="389"/>
        <end position="405"/>
    </location>
</feature>
<feature type="transmembrane region" description="Helical" evidence="1">
    <location>
        <begin position="301"/>
        <end position="322"/>
    </location>
</feature>
<sequence length="468" mass="51071">MDVTQTLAEPRPTEPEGWGLPVFCLAAATVLALTLQLTNGTLRDDSLRGLTWALGLGLVGVFAPRFLRPWAWGEPLLALLLGIALVLQLRALFLDHPTVYLRLSGAWPYAQFYERLAVAALVSGALLAGSERFRRVGVPVLLGLYLLLGVWILQRSTSPNIDVFVFQVQGSDMLLRGGNPYAMTFPNIYGHSLWYGEGLVKNGRLLFGFPYPPLSLLFSTLSRAVMGDPRYAQLVAMTLAAGFMAWTRGGRLGAGAAALYLLTPRGFFVLDQSWTEPFLVALLSASVFCACRFPRALPYVFGLMLAVKQYTVFLVPLAFLLLPEPRRQAWGFLWRAGVTALGVSLPLVLVDVKAFLHSVLMLHVHQPFRMDALSYLSAWAAAGHPPPPIWIPFAAVSVVLGLCLWRAPRTPSGFAAATAMTYITFFAFNKQAFCNYYYFVVGALCVAVAVARLPPARGHPPGAVTAPS</sequence>
<keyword evidence="1" id="KW-0472">Membrane</keyword>
<gene>
    <name evidence="2" type="ORF">MEBOL_005498</name>
</gene>
<feature type="transmembrane region" description="Helical" evidence="1">
    <location>
        <begin position="18"/>
        <end position="37"/>
    </location>
</feature>
<feature type="transmembrane region" description="Helical" evidence="1">
    <location>
        <begin position="435"/>
        <end position="453"/>
    </location>
</feature>
<proteinExistence type="predicted"/>
<keyword evidence="1" id="KW-0812">Transmembrane</keyword>
<dbReference type="AlphaFoldDB" id="A0A250IJQ0"/>
<feature type="transmembrane region" description="Helical" evidence="1">
    <location>
        <begin position="112"/>
        <end position="130"/>
    </location>
</feature>
<dbReference type="KEGG" id="mbd:MEBOL_005498"/>
<feature type="transmembrane region" description="Helical" evidence="1">
    <location>
        <begin position="73"/>
        <end position="92"/>
    </location>
</feature>